<comment type="caution">
    <text evidence="2">The sequence shown here is derived from an EMBL/GenBank/DDBJ whole genome shotgun (WGS) entry which is preliminary data.</text>
</comment>
<accession>M0AMX5</accession>
<organism evidence="2 3">
    <name type="scientific">Natrialba asiatica (strain ATCC 700177 / DSM 12278 / JCM 9576 / FERM P-10747 / NBRC 102637 / 172P1)</name>
    <dbReference type="NCBI Taxonomy" id="29540"/>
    <lineage>
        <taxon>Archaea</taxon>
        <taxon>Methanobacteriati</taxon>
        <taxon>Methanobacteriota</taxon>
        <taxon>Stenosarchaea group</taxon>
        <taxon>Halobacteria</taxon>
        <taxon>Halobacteriales</taxon>
        <taxon>Natrialbaceae</taxon>
        <taxon>Natrialba</taxon>
    </lineage>
</organism>
<proteinExistence type="predicted"/>
<protein>
    <submittedName>
        <fullName evidence="2">Uncharacterized protein</fullName>
    </submittedName>
</protein>
<evidence type="ECO:0000313" key="2">
    <source>
        <dbReference type="EMBL" id="ELZ00051.1"/>
    </source>
</evidence>
<feature type="region of interest" description="Disordered" evidence="1">
    <location>
        <begin position="20"/>
        <end position="44"/>
    </location>
</feature>
<gene>
    <name evidence="2" type="ORF">C481_13684</name>
</gene>
<dbReference type="EMBL" id="AOIO01000031">
    <property type="protein sequence ID" value="ELZ00051.1"/>
    <property type="molecule type" value="Genomic_DNA"/>
</dbReference>
<evidence type="ECO:0000256" key="1">
    <source>
        <dbReference type="SAM" id="MobiDB-lite"/>
    </source>
</evidence>
<dbReference type="Proteomes" id="UP000011554">
    <property type="component" value="Unassembled WGS sequence"/>
</dbReference>
<sequence>MNRRHVLGALGATAALSAGCLSASDDPQKPANDEGGTTRPTESILQVSVEEDVPADIDPVDAVDAGLTENDRIAAALDDASDAYEDGMADDFGERGFRVLASVSADADDAPAELESGARFVEYEGVVYLVSYVEFSIET</sequence>
<dbReference type="PATRIC" id="fig|29540.5.peg.2776"/>
<dbReference type="PROSITE" id="PS51257">
    <property type="entry name" value="PROKAR_LIPOPROTEIN"/>
    <property type="match status" value="1"/>
</dbReference>
<reference evidence="2 3" key="1">
    <citation type="journal article" date="2014" name="PLoS Genet.">
        <title>Phylogenetically driven sequencing of extremely halophilic archaea reveals strategies for static and dynamic osmo-response.</title>
        <authorList>
            <person name="Becker E.A."/>
            <person name="Seitzer P.M."/>
            <person name="Tritt A."/>
            <person name="Larsen D."/>
            <person name="Krusor M."/>
            <person name="Yao A.I."/>
            <person name="Wu D."/>
            <person name="Madern D."/>
            <person name="Eisen J.A."/>
            <person name="Darling A.E."/>
            <person name="Facciotti M.T."/>
        </authorList>
    </citation>
    <scope>NUCLEOTIDE SEQUENCE [LARGE SCALE GENOMIC DNA]</scope>
    <source>
        <strain evidence="2 3">DSM 12278</strain>
    </source>
</reference>
<keyword evidence="3" id="KW-1185">Reference proteome</keyword>
<name>M0AMX5_NATA1</name>
<dbReference type="AlphaFoldDB" id="M0AMX5"/>
<evidence type="ECO:0000313" key="3">
    <source>
        <dbReference type="Proteomes" id="UP000011554"/>
    </source>
</evidence>
<dbReference type="RefSeq" id="WP_006109774.1">
    <property type="nucleotide sequence ID" value="NZ_AOIO01000031.1"/>
</dbReference>
<dbReference type="STRING" id="29540.C481_13684"/>